<accession>A0A8H4TRV6</accession>
<gene>
    <name evidence="1" type="ORF">FSARC_9140</name>
</gene>
<dbReference type="Proteomes" id="UP000622797">
    <property type="component" value="Unassembled WGS sequence"/>
</dbReference>
<evidence type="ECO:0000313" key="2">
    <source>
        <dbReference type="Proteomes" id="UP000622797"/>
    </source>
</evidence>
<sequence>MCETKIWHRKCTSCSEVETVEYLDHNACKESHASDEKCTTVATTCPDESLEDTNSKYVCRSCRSDMYNRNVELQLKIMEERQQKNKENEGENNE</sequence>
<reference evidence="1" key="2">
    <citation type="submission" date="2020-05" db="EMBL/GenBank/DDBJ databases">
        <authorList>
            <person name="Kim H.-S."/>
            <person name="Proctor R.H."/>
            <person name="Brown D.W."/>
        </authorList>
    </citation>
    <scope>NUCLEOTIDE SEQUENCE</scope>
    <source>
        <strain evidence="1">NRRL 20472</strain>
    </source>
</reference>
<comment type="caution">
    <text evidence="1">The sequence shown here is derived from an EMBL/GenBank/DDBJ whole genome shotgun (WGS) entry which is preliminary data.</text>
</comment>
<evidence type="ECO:0000313" key="1">
    <source>
        <dbReference type="EMBL" id="KAF4962802.1"/>
    </source>
</evidence>
<keyword evidence="2" id="KW-1185">Reference proteome</keyword>
<dbReference type="EMBL" id="JABEXW010000522">
    <property type="protein sequence ID" value="KAF4962802.1"/>
    <property type="molecule type" value="Genomic_DNA"/>
</dbReference>
<protein>
    <submittedName>
        <fullName evidence="1">Uncharacterized protein</fullName>
    </submittedName>
</protein>
<dbReference type="AlphaFoldDB" id="A0A8H4TRV6"/>
<organism evidence="1 2">
    <name type="scientific">Fusarium sarcochroum</name>
    <dbReference type="NCBI Taxonomy" id="1208366"/>
    <lineage>
        <taxon>Eukaryota</taxon>
        <taxon>Fungi</taxon>
        <taxon>Dikarya</taxon>
        <taxon>Ascomycota</taxon>
        <taxon>Pezizomycotina</taxon>
        <taxon>Sordariomycetes</taxon>
        <taxon>Hypocreomycetidae</taxon>
        <taxon>Hypocreales</taxon>
        <taxon>Nectriaceae</taxon>
        <taxon>Fusarium</taxon>
        <taxon>Fusarium lateritium species complex</taxon>
    </lineage>
</organism>
<name>A0A8H4TRV6_9HYPO</name>
<proteinExistence type="predicted"/>
<dbReference type="OrthoDB" id="5086009at2759"/>
<reference evidence="1" key="1">
    <citation type="journal article" date="2020" name="BMC Genomics">
        <title>Correction to: Identification and distribution of gene clusters required for synthesis of sphingolipid metabolism inhibitors in diverse species of the filamentous fungus Fusarium.</title>
        <authorList>
            <person name="Kim H.S."/>
            <person name="Lohmar J.M."/>
            <person name="Busman M."/>
            <person name="Brown D.W."/>
            <person name="Naumann T.A."/>
            <person name="Divon H.H."/>
            <person name="Lysoe E."/>
            <person name="Uhlig S."/>
            <person name="Proctor R.H."/>
        </authorList>
    </citation>
    <scope>NUCLEOTIDE SEQUENCE</scope>
    <source>
        <strain evidence="1">NRRL 20472</strain>
    </source>
</reference>